<feature type="domain" description="RecX second three-helical" evidence="7">
    <location>
        <begin position="195"/>
        <end position="231"/>
    </location>
</feature>
<evidence type="ECO:0000256" key="3">
    <source>
        <dbReference type="ARBA" id="ARBA00018111"/>
    </source>
</evidence>
<dbReference type="InterPro" id="IPR036388">
    <property type="entry name" value="WH-like_DNA-bd_sf"/>
</dbReference>
<sequence length="300" mass="31896">MRHDDGAEDSQLAPVIDLFGGRRARAQVAASSSPTPPADPAPPVADRSEERLAEVRAAAEEIIAASRRRNAPEPSPSVPGGDAAPVDDGAGWFVEDGTDPDTPAFPRISQAAAAARSRWAVADPAIGAGSGDIRSDDSPSVDSGPRLSIEEASTRALARRGLSVSEMRDKLSSIGYPADAIETEIERLLGARYLDDARLAEEIVRVEFERKGKGRSVVTGELRRRGISPDDYLGALDDIDTELELERAAEIAYRKMSSSSDLDARTAERRLSALLARRGFSGDLVRAAVARATERLAGGN</sequence>
<dbReference type="PANTHER" id="PTHR33602">
    <property type="entry name" value="REGULATORY PROTEIN RECX FAMILY PROTEIN"/>
    <property type="match status" value="1"/>
</dbReference>
<feature type="region of interest" description="Disordered" evidence="6">
    <location>
        <begin position="23"/>
        <end position="51"/>
    </location>
</feature>
<dbReference type="OrthoDB" id="5244465at2"/>
<evidence type="ECO:0000256" key="6">
    <source>
        <dbReference type="SAM" id="MobiDB-lite"/>
    </source>
</evidence>
<gene>
    <name evidence="5" type="primary">recX</name>
    <name evidence="10" type="ORF">DDQ50_14450</name>
</gene>
<protein>
    <recommendedName>
        <fullName evidence="3 5">Regulatory protein RecX</fullName>
    </recommendedName>
</protein>
<feature type="region of interest" description="Disordered" evidence="6">
    <location>
        <begin position="63"/>
        <end position="105"/>
    </location>
</feature>
<keyword evidence="11" id="KW-1185">Reference proteome</keyword>
<feature type="domain" description="RecX third three-helical" evidence="8">
    <location>
        <begin position="243"/>
        <end position="289"/>
    </location>
</feature>
<keyword evidence="4 5" id="KW-0963">Cytoplasm</keyword>
<dbReference type="EMBL" id="QEOP01000003">
    <property type="protein sequence ID" value="PVZ93518.1"/>
    <property type="molecule type" value="Genomic_DNA"/>
</dbReference>
<proteinExistence type="inferred from homology"/>
<evidence type="ECO:0000256" key="5">
    <source>
        <dbReference type="HAMAP-Rule" id="MF_01114"/>
    </source>
</evidence>
<evidence type="ECO:0000313" key="10">
    <source>
        <dbReference type="EMBL" id="PVZ93518.1"/>
    </source>
</evidence>
<feature type="compositionally biased region" description="Low complexity" evidence="6">
    <location>
        <begin position="78"/>
        <end position="91"/>
    </location>
</feature>
<dbReference type="PANTHER" id="PTHR33602:SF1">
    <property type="entry name" value="REGULATORY PROTEIN RECX FAMILY PROTEIN"/>
    <property type="match status" value="1"/>
</dbReference>
<dbReference type="InterPro" id="IPR053926">
    <property type="entry name" value="RecX_HTH_1st"/>
</dbReference>
<dbReference type="RefSeq" id="WP_116757503.1">
    <property type="nucleotide sequence ID" value="NZ_JBHUEX010000001.1"/>
</dbReference>
<dbReference type="Gene3D" id="1.10.10.10">
    <property type="entry name" value="Winged helix-like DNA-binding domain superfamily/Winged helix DNA-binding domain"/>
    <property type="match status" value="2"/>
</dbReference>
<dbReference type="HAMAP" id="MF_01114">
    <property type="entry name" value="RecX"/>
    <property type="match status" value="1"/>
</dbReference>
<evidence type="ECO:0000256" key="4">
    <source>
        <dbReference type="ARBA" id="ARBA00022490"/>
    </source>
</evidence>
<name>A0A2V1HLW2_9MICO</name>
<comment type="subcellular location">
    <subcellularLocation>
        <location evidence="1 5">Cytoplasm</location>
    </subcellularLocation>
</comment>
<dbReference type="Pfam" id="PF21982">
    <property type="entry name" value="RecX_HTH1"/>
    <property type="match status" value="1"/>
</dbReference>
<dbReference type="Pfam" id="PF21981">
    <property type="entry name" value="RecX_HTH3"/>
    <property type="match status" value="1"/>
</dbReference>
<organism evidence="10 11">
    <name type="scientific">Amnibacterium flavum</name>
    <dbReference type="NCBI Taxonomy" id="2173173"/>
    <lineage>
        <taxon>Bacteria</taxon>
        <taxon>Bacillati</taxon>
        <taxon>Actinomycetota</taxon>
        <taxon>Actinomycetes</taxon>
        <taxon>Micrococcales</taxon>
        <taxon>Microbacteriaceae</taxon>
        <taxon>Amnibacterium</taxon>
    </lineage>
</organism>
<dbReference type="Proteomes" id="UP000244893">
    <property type="component" value="Unassembled WGS sequence"/>
</dbReference>
<dbReference type="GO" id="GO:0005737">
    <property type="term" value="C:cytoplasm"/>
    <property type="evidence" value="ECO:0007669"/>
    <property type="project" value="UniProtKB-SubCell"/>
</dbReference>
<dbReference type="Pfam" id="PF02631">
    <property type="entry name" value="RecX_HTH2"/>
    <property type="match status" value="1"/>
</dbReference>
<dbReference type="AlphaFoldDB" id="A0A2V1HLW2"/>
<comment type="function">
    <text evidence="5">Modulates RecA activity.</text>
</comment>
<evidence type="ECO:0000259" key="9">
    <source>
        <dbReference type="Pfam" id="PF21982"/>
    </source>
</evidence>
<evidence type="ECO:0000259" key="7">
    <source>
        <dbReference type="Pfam" id="PF02631"/>
    </source>
</evidence>
<feature type="compositionally biased region" description="Pro residues" evidence="6">
    <location>
        <begin position="34"/>
        <end position="43"/>
    </location>
</feature>
<evidence type="ECO:0000313" key="11">
    <source>
        <dbReference type="Proteomes" id="UP000244893"/>
    </source>
</evidence>
<dbReference type="InterPro" id="IPR003783">
    <property type="entry name" value="Regulatory_RecX"/>
</dbReference>
<reference evidence="10 11" key="1">
    <citation type="submission" date="2018-05" db="EMBL/GenBank/DDBJ databases">
        <title>Amnibacterium sp. M8JJ-5, whole genome shotgun sequence.</title>
        <authorList>
            <person name="Tuo L."/>
        </authorList>
    </citation>
    <scope>NUCLEOTIDE SEQUENCE [LARGE SCALE GENOMIC DNA]</scope>
    <source>
        <strain evidence="10 11">M8JJ-5</strain>
    </source>
</reference>
<comment type="caution">
    <text evidence="10">The sequence shown here is derived from an EMBL/GenBank/DDBJ whole genome shotgun (WGS) entry which is preliminary data.</text>
</comment>
<dbReference type="GO" id="GO:0006282">
    <property type="term" value="P:regulation of DNA repair"/>
    <property type="evidence" value="ECO:0007669"/>
    <property type="project" value="UniProtKB-UniRule"/>
</dbReference>
<dbReference type="InterPro" id="IPR053925">
    <property type="entry name" value="RecX_HTH_3rd"/>
</dbReference>
<evidence type="ECO:0000259" key="8">
    <source>
        <dbReference type="Pfam" id="PF21981"/>
    </source>
</evidence>
<dbReference type="InterPro" id="IPR053924">
    <property type="entry name" value="RecX_HTH_2nd"/>
</dbReference>
<accession>A0A2V1HLW2</accession>
<evidence type="ECO:0000256" key="1">
    <source>
        <dbReference type="ARBA" id="ARBA00004496"/>
    </source>
</evidence>
<evidence type="ECO:0000256" key="2">
    <source>
        <dbReference type="ARBA" id="ARBA00009695"/>
    </source>
</evidence>
<feature type="domain" description="RecX first three-helical" evidence="9">
    <location>
        <begin position="155"/>
        <end position="188"/>
    </location>
</feature>
<comment type="similarity">
    <text evidence="2 5">Belongs to the RecX family.</text>
</comment>